<protein>
    <submittedName>
        <fullName evidence="9">Nicotinamide riboside transporter PnuC</fullName>
    </submittedName>
</protein>
<feature type="transmembrane region" description="Helical" evidence="8">
    <location>
        <begin position="12"/>
        <end position="31"/>
    </location>
</feature>
<evidence type="ECO:0000256" key="2">
    <source>
        <dbReference type="ARBA" id="ARBA00006669"/>
    </source>
</evidence>
<keyword evidence="4" id="KW-1003">Cell membrane</keyword>
<dbReference type="PANTHER" id="PTHR36122">
    <property type="entry name" value="NICOTINAMIDE RIBOSIDE TRANSPORTER PNUC"/>
    <property type="match status" value="1"/>
</dbReference>
<dbReference type="Pfam" id="PF04973">
    <property type="entry name" value="NMN_transporter"/>
    <property type="match status" value="1"/>
</dbReference>
<evidence type="ECO:0000256" key="1">
    <source>
        <dbReference type="ARBA" id="ARBA00004651"/>
    </source>
</evidence>
<feature type="transmembrane region" description="Helical" evidence="8">
    <location>
        <begin position="60"/>
        <end position="81"/>
    </location>
</feature>
<keyword evidence="7 8" id="KW-0472">Membrane</keyword>
<proteinExistence type="inferred from homology"/>
<keyword evidence="6 8" id="KW-1133">Transmembrane helix</keyword>
<evidence type="ECO:0000256" key="5">
    <source>
        <dbReference type="ARBA" id="ARBA00022692"/>
    </source>
</evidence>
<keyword evidence="3" id="KW-0813">Transport</keyword>
<dbReference type="InterPro" id="IPR006419">
    <property type="entry name" value="NMN_transpt_PnuC"/>
</dbReference>
<evidence type="ECO:0000256" key="4">
    <source>
        <dbReference type="ARBA" id="ARBA00022475"/>
    </source>
</evidence>
<sequence>MKVIKFFKRMDLFEKLFVVLGSLAMIGLSVYWGDAPIALIAGLLGFLCVFLCAKGSIWNYPLGVANVILYAYISYGAGFYGEVMLNGLYYLPMNILGWYIWFGKAKQADPAVKEKTEMDVEVKAVTLKQKALLVAGSAAAIALYAWILTLMGGNLPIIDATTTVLSIVAMILMVKRIAFQWNLWIFINAMSMVLWGYNFFFQNGETIAMFVMWSLYLINSVYGYINWRKAEQTAMGFKGRVPGQMAETPFLVEGASGK</sequence>
<keyword evidence="10" id="KW-1185">Reference proteome</keyword>
<feature type="transmembrane region" description="Helical" evidence="8">
    <location>
        <begin position="131"/>
        <end position="149"/>
    </location>
</feature>
<evidence type="ECO:0000256" key="8">
    <source>
        <dbReference type="SAM" id="Phobius"/>
    </source>
</evidence>
<comment type="subcellular location">
    <subcellularLocation>
        <location evidence="1">Cell membrane</location>
        <topology evidence="1">Multi-pass membrane protein</topology>
    </subcellularLocation>
</comment>
<feature type="transmembrane region" description="Helical" evidence="8">
    <location>
        <begin position="87"/>
        <end position="103"/>
    </location>
</feature>
<feature type="transmembrane region" description="Helical" evidence="8">
    <location>
        <begin position="155"/>
        <end position="174"/>
    </location>
</feature>
<dbReference type="Proteomes" id="UP001597273">
    <property type="component" value="Unassembled WGS sequence"/>
</dbReference>
<dbReference type="RefSeq" id="WP_204891110.1">
    <property type="nucleotide sequence ID" value="NZ_JBHUFW010000004.1"/>
</dbReference>
<comment type="caution">
    <text evidence="9">The sequence shown here is derived from an EMBL/GenBank/DDBJ whole genome shotgun (WGS) entry which is preliminary data.</text>
</comment>
<dbReference type="PANTHER" id="PTHR36122:SF2">
    <property type="entry name" value="NICOTINAMIDE RIBOSIDE TRANSPORTER PNUC"/>
    <property type="match status" value="1"/>
</dbReference>
<gene>
    <name evidence="9" type="primary">pnuC</name>
    <name evidence="9" type="ORF">ACFSDB_02755</name>
</gene>
<dbReference type="NCBIfam" id="TIGR01528">
    <property type="entry name" value="NMN_trans_PnuC"/>
    <property type="match status" value="1"/>
</dbReference>
<accession>A0ABW4QEQ2</accession>
<dbReference type="EMBL" id="JBHUFW010000004">
    <property type="protein sequence ID" value="MFD1861828.1"/>
    <property type="molecule type" value="Genomic_DNA"/>
</dbReference>
<feature type="transmembrane region" description="Helical" evidence="8">
    <location>
        <begin position="207"/>
        <end position="225"/>
    </location>
</feature>
<name>A0ABW4QEQ2_9BACL</name>
<evidence type="ECO:0000256" key="7">
    <source>
        <dbReference type="ARBA" id="ARBA00023136"/>
    </source>
</evidence>
<keyword evidence="5 8" id="KW-0812">Transmembrane</keyword>
<feature type="transmembrane region" description="Helical" evidence="8">
    <location>
        <begin position="37"/>
        <end position="53"/>
    </location>
</feature>
<evidence type="ECO:0000313" key="10">
    <source>
        <dbReference type="Proteomes" id="UP001597273"/>
    </source>
</evidence>
<evidence type="ECO:0000256" key="3">
    <source>
        <dbReference type="ARBA" id="ARBA00022448"/>
    </source>
</evidence>
<evidence type="ECO:0000256" key="6">
    <source>
        <dbReference type="ARBA" id="ARBA00022989"/>
    </source>
</evidence>
<feature type="transmembrane region" description="Helical" evidence="8">
    <location>
        <begin position="181"/>
        <end position="201"/>
    </location>
</feature>
<reference evidence="10" key="1">
    <citation type="journal article" date="2019" name="Int. J. Syst. Evol. Microbiol.">
        <title>The Global Catalogue of Microorganisms (GCM) 10K type strain sequencing project: providing services to taxonomists for standard genome sequencing and annotation.</title>
        <authorList>
            <consortium name="The Broad Institute Genomics Platform"/>
            <consortium name="The Broad Institute Genome Sequencing Center for Infectious Disease"/>
            <person name="Wu L."/>
            <person name="Ma J."/>
        </authorList>
    </citation>
    <scope>NUCLEOTIDE SEQUENCE [LARGE SCALE GENOMIC DNA]</scope>
    <source>
        <strain evidence="10">CGMCC 1.15475</strain>
    </source>
</reference>
<evidence type="ECO:0000313" key="9">
    <source>
        <dbReference type="EMBL" id="MFD1861828.1"/>
    </source>
</evidence>
<organism evidence="9 10">
    <name type="scientific">Planococcus chinensis</name>
    <dbReference type="NCBI Taxonomy" id="272917"/>
    <lineage>
        <taxon>Bacteria</taxon>
        <taxon>Bacillati</taxon>
        <taxon>Bacillota</taxon>
        <taxon>Bacilli</taxon>
        <taxon>Bacillales</taxon>
        <taxon>Caryophanaceae</taxon>
        <taxon>Planococcus</taxon>
    </lineage>
</organism>
<comment type="similarity">
    <text evidence="2">Belongs to the nicotinamide ribonucleoside (NR) uptake permease (TC 4.B.1) family.</text>
</comment>